<proteinExistence type="inferred from homology"/>
<dbReference type="InterPro" id="IPR042100">
    <property type="entry name" value="Bug_dom1"/>
</dbReference>
<dbReference type="PANTHER" id="PTHR42928">
    <property type="entry name" value="TRICARBOXYLATE-BINDING PROTEIN"/>
    <property type="match status" value="1"/>
</dbReference>
<dbReference type="PANTHER" id="PTHR42928:SF5">
    <property type="entry name" value="BLR1237 PROTEIN"/>
    <property type="match status" value="1"/>
</dbReference>
<feature type="chain" id="PRO_5040840739" evidence="2">
    <location>
        <begin position="23"/>
        <end position="320"/>
    </location>
</feature>
<dbReference type="Proteomes" id="UP001139447">
    <property type="component" value="Unassembled WGS sequence"/>
</dbReference>
<evidence type="ECO:0000313" key="4">
    <source>
        <dbReference type="Proteomes" id="UP001139447"/>
    </source>
</evidence>
<comment type="caution">
    <text evidence="3">The sequence shown here is derived from an EMBL/GenBank/DDBJ whole genome shotgun (WGS) entry which is preliminary data.</text>
</comment>
<dbReference type="EMBL" id="JALGBI010000001">
    <property type="protein sequence ID" value="MCJ0764437.1"/>
    <property type="molecule type" value="Genomic_DNA"/>
</dbReference>
<evidence type="ECO:0000256" key="1">
    <source>
        <dbReference type="ARBA" id="ARBA00006987"/>
    </source>
</evidence>
<gene>
    <name evidence="3" type="ORF">MMF98_14565</name>
</gene>
<evidence type="ECO:0000313" key="3">
    <source>
        <dbReference type="EMBL" id="MCJ0764437.1"/>
    </source>
</evidence>
<dbReference type="Gene3D" id="3.40.190.150">
    <property type="entry name" value="Bordetella uptake gene, domain 1"/>
    <property type="match status" value="1"/>
</dbReference>
<evidence type="ECO:0000256" key="2">
    <source>
        <dbReference type="SAM" id="SignalP"/>
    </source>
</evidence>
<dbReference type="SUPFAM" id="SSF53850">
    <property type="entry name" value="Periplasmic binding protein-like II"/>
    <property type="match status" value="1"/>
</dbReference>
<name>A0A9X2AQD0_9BURK</name>
<dbReference type="Gene3D" id="3.40.190.10">
    <property type="entry name" value="Periplasmic binding protein-like II"/>
    <property type="match status" value="1"/>
</dbReference>
<comment type="similarity">
    <text evidence="1">Belongs to the UPF0065 (bug) family.</text>
</comment>
<sequence>MSVYRKLTAIAALSLLAGAAMAQTYPSKPVRVVVPTVPGPLDVFARAVMEKVADRLKQPFIIDNKPGAGGNVGAEMVARAQPDGYTLLFAIDTTFTVNPALYKKKMPFDPEKDFATISVPVTYDQLMAVNPGVKANTVAELVALAKQRKLSYATGGNGSPSHLTMASFLSTAGIDMTHIPYKGTGQSVIDVVGGQVDSIFAVSTGVLPQVKGGKLRALAVSGTQRSAMAPEVPTVSESGFPGFSATFAYAVMAPAGTPNEIVQLLNQEIIRALATPDLQEKNRMSDYTAMAMTPQQSAAWLREMRKKWSDVITHTHITLD</sequence>
<dbReference type="PIRSF" id="PIRSF017082">
    <property type="entry name" value="YflP"/>
    <property type="match status" value="1"/>
</dbReference>
<protein>
    <submittedName>
        <fullName evidence="3">Tripartite tricarboxylate transporter substrate binding protein</fullName>
    </submittedName>
</protein>
<keyword evidence="2" id="KW-0732">Signal</keyword>
<dbReference type="AlphaFoldDB" id="A0A9X2AQD0"/>
<dbReference type="CDD" id="cd13578">
    <property type="entry name" value="PBP2_Bug27"/>
    <property type="match status" value="1"/>
</dbReference>
<dbReference type="Pfam" id="PF03401">
    <property type="entry name" value="TctC"/>
    <property type="match status" value="1"/>
</dbReference>
<feature type="signal peptide" evidence="2">
    <location>
        <begin position="1"/>
        <end position="22"/>
    </location>
</feature>
<keyword evidence="4" id="KW-1185">Reference proteome</keyword>
<reference evidence="3" key="1">
    <citation type="submission" date="2022-03" db="EMBL/GenBank/DDBJ databases">
        <authorList>
            <person name="Woo C.Y."/>
        </authorList>
    </citation>
    <scope>NUCLEOTIDE SEQUENCE</scope>
    <source>
        <strain evidence="3">CYS-02</strain>
    </source>
</reference>
<accession>A0A9X2AQD0</accession>
<dbReference type="InterPro" id="IPR005064">
    <property type="entry name" value="BUG"/>
</dbReference>
<dbReference type="RefSeq" id="WP_243307076.1">
    <property type="nucleotide sequence ID" value="NZ_JALGBI010000001.1"/>
</dbReference>
<organism evidence="3 4">
    <name type="scientific">Variovorax terrae</name>
    <dbReference type="NCBI Taxonomy" id="2923278"/>
    <lineage>
        <taxon>Bacteria</taxon>
        <taxon>Pseudomonadati</taxon>
        <taxon>Pseudomonadota</taxon>
        <taxon>Betaproteobacteria</taxon>
        <taxon>Burkholderiales</taxon>
        <taxon>Comamonadaceae</taxon>
        <taxon>Variovorax</taxon>
    </lineage>
</organism>